<dbReference type="InterPro" id="IPR051169">
    <property type="entry name" value="NADH-Q_oxidoreductase"/>
</dbReference>
<evidence type="ECO:0000313" key="9">
    <source>
        <dbReference type="Proteomes" id="UP000050867"/>
    </source>
</evidence>
<evidence type="ECO:0000256" key="2">
    <source>
        <dbReference type="ARBA" id="ARBA00005272"/>
    </source>
</evidence>
<dbReference type="eggNOG" id="COG1252">
    <property type="taxonomic scope" value="Bacteria"/>
</dbReference>
<evidence type="ECO:0000259" key="7">
    <source>
        <dbReference type="Pfam" id="PF07992"/>
    </source>
</evidence>
<gene>
    <name evidence="8" type="ORF">AQ490_02645</name>
</gene>
<proteinExistence type="inferred from homology"/>
<sequence length="392" mass="41076">MTNAHRVVVLGAGYTGMLCAIRLAHRTRRDSVRITVVNPSVWFTERLRLHQIAAGQELPGHRVPDLLAGTGVAFRQGRATAIHPDRHTVEIDHADVLGYDTLVYALGATTDTAAVPGADRHAHTLDSTGAAMVFAARLDEMEADGGAVTVCGGGPTGVEAAAEVAECHPGLRVTLVTNGLPGADLGAKARAHLDAALDRLGVTVRTGSPVATVRPDAVELLGGEVVASDACLWTAGVVAAPLAADSGIAVDDRGRLVVDSTLRSVSHPDVHAVGDAAAVRQPWGQLHGTCQSGMPTAAHTADEIARALRGEEPEPFRFGYFHQSLSLGRRDAVTQFTQADGTPRRACFTGRAAAVYKDTVVGSPLWVYRLSRRMNVSVTLSKGGRAARTAVV</sequence>
<dbReference type="Gene3D" id="3.50.50.100">
    <property type="match status" value="1"/>
</dbReference>
<dbReference type="STRING" id="76728.AQ490_02645"/>
<keyword evidence="6" id="KW-0812">Transmembrane</keyword>
<feature type="transmembrane region" description="Helical" evidence="6">
    <location>
        <begin position="6"/>
        <end position="24"/>
    </location>
</feature>
<dbReference type="AlphaFoldDB" id="A0A0T6LYD2"/>
<dbReference type="Proteomes" id="UP000050867">
    <property type="component" value="Unassembled WGS sequence"/>
</dbReference>
<feature type="domain" description="FAD/NAD(P)-binding" evidence="7">
    <location>
        <begin position="6"/>
        <end position="291"/>
    </location>
</feature>
<dbReference type="InterPro" id="IPR023753">
    <property type="entry name" value="FAD/NAD-binding_dom"/>
</dbReference>
<reference evidence="8 9" key="1">
    <citation type="submission" date="2015-10" db="EMBL/GenBank/DDBJ databases">
        <title>Draft genome sequence of pyrrolomycin-producing Streptomyces vitaminophilus.</title>
        <authorList>
            <person name="Graham D.E."/>
            <person name="Mahan K.M."/>
            <person name="Klingeman D.M."/>
            <person name="Hettich R.L."/>
            <person name="Parry R.J."/>
        </authorList>
    </citation>
    <scope>NUCLEOTIDE SEQUENCE [LARGE SCALE GENOMIC DNA]</scope>
    <source>
        <strain evidence="8 9">ATCC 31673</strain>
    </source>
</reference>
<dbReference type="OrthoDB" id="9784880at2"/>
<dbReference type="GO" id="GO:0003955">
    <property type="term" value="F:NAD(P)H dehydrogenase (quinone) activity"/>
    <property type="evidence" value="ECO:0007669"/>
    <property type="project" value="TreeGrafter"/>
</dbReference>
<comment type="similarity">
    <text evidence="2">Belongs to the NADH dehydrogenase family.</text>
</comment>
<dbReference type="EMBL" id="LLZU01000002">
    <property type="protein sequence ID" value="KRV51118.1"/>
    <property type="molecule type" value="Genomic_DNA"/>
</dbReference>
<dbReference type="RefSeq" id="WP_058032752.1">
    <property type="nucleotide sequence ID" value="NZ_LLZU01000002.1"/>
</dbReference>
<dbReference type="PANTHER" id="PTHR42913:SF3">
    <property type="entry name" value="64 KDA MITOCHONDRIAL NADH DEHYDROGENASE (EUROFUNG)"/>
    <property type="match status" value="1"/>
</dbReference>
<dbReference type="GO" id="GO:0019646">
    <property type="term" value="P:aerobic electron transport chain"/>
    <property type="evidence" value="ECO:0007669"/>
    <property type="project" value="TreeGrafter"/>
</dbReference>
<keyword evidence="6" id="KW-1133">Transmembrane helix</keyword>
<name>A0A0T6LYD2_WENVI</name>
<evidence type="ECO:0000256" key="3">
    <source>
        <dbReference type="ARBA" id="ARBA00022630"/>
    </source>
</evidence>
<accession>A0A0T6LYD2</accession>
<dbReference type="PANTHER" id="PTHR42913">
    <property type="entry name" value="APOPTOSIS-INDUCING FACTOR 1"/>
    <property type="match status" value="1"/>
</dbReference>
<keyword evidence="9" id="KW-1185">Reference proteome</keyword>
<keyword evidence="5" id="KW-0560">Oxidoreductase</keyword>
<evidence type="ECO:0000256" key="4">
    <source>
        <dbReference type="ARBA" id="ARBA00022827"/>
    </source>
</evidence>
<dbReference type="Pfam" id="PF07992">
    <property type="entry name" value="Pyr_redox_2"/>
    <property type="match status" value="1"/>
</dbReference>
<comment type="cofactor">
    <cofactor evidence="1">
        <name>FAD</name>
        <dbReference type="ChEBI" id="CHEBI:57692"/>
    </cofactor>
</comment>
<evidence type="ECO:0000256" key="6">
    <source>
        <dbReference type="SAM" id="Phobius"/>
    </source>
</evidence>
<dbReference type="PRINTS" id="PR00469">
    <property type="entry name" value="PNDRDTASEII"/>
</dbReference>
<dbReference type="SUPFAM" id="SSF51905">
    <property type="entry name" value="FAD/NAD(P)-binding domain"/>
    <property type="match status" value="1"/>
</dbReference>
<dbReference type="PRINTS" id="PR00368">
    <property type="entry name" value="FADPNR"/>
</dbReference>
<organism evidence="8 9">
    <name type="scientific">Wenjunlia vitaminophila</name>
    <name type="common">Streptomyces vitaminophilus</name>
    <dbReference type="NCBI Taxonomy" id="76728"/>
    <lineage>
        <taxon>Bacteria</taxon>
        <taxon>Bacillati</taxon>
        <taxon>Actinomycetota</taxon>
        <taxon>Actinomycetes</taxon>
        <taxon>Kitasatosporales</taxon>
        <taxon>Streptomycetaceae</taxon>
        <taxon>Wenjunlia</taxon>
    </lineage>
</organism>
<evidence type="ECO:0000256" key="5">
    <source>
        <dbReference type="ARBA" id="ARBA00023002"/>
    </source>
</evidence>
<evidence type="ECO:0000256" key="1">
    <source>
        <dbReference type="ARBA" id="ARBA00001974"/>
    </source>
</evidence>
<keyword evidence="6" id="KW-0472">Membrane</keyword>
<comment type="caution">
    <text evidence="8">The sequence shown here is derived from an EMBL/GenBank/DDBJ whole genome shotgun (WGS) entry which is preliminary data.</text>
</comment>
<keyword evidence="3" id="KW-0285">Flavoprotein</keyword>
<evidence type="ECO:0000313" key="8">
    <source>
        <dbReference type="EMBL" id="KRV51118.1"/>
    </source>
</evidence>
<dbReference type="InterPro" id="IPR036188">
    <property type="entry name" value="FAD/NAD-bd_sf"/>
</dbReference>
<protein>
    <submittedName>
        <fullName evidence="8">Pyridine nucleotide-disulfide oxidoreductase</fullName>
    </submittedName>
</protein>
<keyword evidence="4" id="KW-0274">FAD</keyword>